<proteinExistence type="predicted"/>
<dbReference type="InParanoid" id="A0A1C7MWS6"/>
<reference evidence="2 3" key="1">
    <citation type="submission" date="2016-03" db="EMBL/GenBank/DDBJ databases">
        <title>Choanephora cucurbitarum.</title>
        <authorList>
            <person name="Min B."/>
            <person name="Park H."/>
            <person name="Park J.-H."/>
            <person name="Shin H.-D."/>
            <person name="Choi I.-G."/>
        </authorList>
    </citation>
    <scope>NUCLEOTIDE SEQUENCE [LARGE SCALE GENOMIC DNA]</scope>
    <source>
        <strain evidence="2 3">KUS-F28377</strain>
    </source>
</reference>
<feature type="non-terminal residue" evidence="2">
    <location>
        <position position="1"/>
    </location>
</feature>
<evidence type="ECO:0000313" key="3">
    <source>
        <dbReference type="Proteomes" id="UP000093000"/>
    </source>
</evidence>
<feature type="region of interest" description="Disordered" evidence="1">
    <location>
        <begin position="300"/>
        <end position="322"/>
    </location>
</feature>
<dbReference type="EMBL" id="LUGH01001325">
    <property type="protein sequence ID" value="OBZ81253.1"/>
    <property type="molecule type" value="Genomic_DNA"/>
</dbReference>
<evidence type="ECO:0000256" key="1">
    <source>
        <dbReference type="SAM" id="MobiDB-lite"/>
    </source>
</evidence>
<name>A0A1C7MWS6_9FUNG</name>
<sequence length="480" mass="54344">KNLSTYINQHDRPCLENWINSNLLQFVQHECDSTVQLKNNIVNVWQKFAKDKETNKSLSDNLLNNIFLMKTQTSASQRESIMLWFYSLCENNDVEDVWKRVQGDIENLQKIKTKNPACMLDLVAVRLLHKFNDLTKDEFVALKLAISRIVDFLNDDILDVFKNYVDPFFWEVIKVDEDAAAVSATAATEEEVELVKSVFGPVIEVSKSNEQGVEQAQILIAEKKISLLKENKRQSLEYNLVLAADFIFNNIEDWGSSEITEAQVVANISVILNNIFKNTKLKIVIGEIGAECTKETRKSHETSFSGGCSSSAYTGSATSSKRSKNICGRKADLAVRGEEGVELALCEFKAGRDASTLKKQEGKNLRYNQCVLEALKEYGLNRKIIAFNWGENCGEMFSLEEIEGVFLATSINKQLILPDDPRLLNQAFVDTMIAFCAWRRHLVALNEEAFVARRMRGVGSSKKRKSFVTSFSPKWEANKK</sequence>
<feature type="compositionally biased region" description="Low complexity" evidence="1">
    <location>
        <begin position="305"/>
        <end position="320"/>
    </location>
</feature>
<organism evidence="2 3">
    <name type="scientific">Choanephora cucurbitarum</name>
    <dbReference type="NCBI Taxonomy" id="101091"/>
    <lineage>
        <taxon>Eukaryota</taxon>
        <taxon>Fungi</taxon>
        <taxon>Fungi incertae sedis</taxon>
        <taxon>Mucoromycota</taxon>
        <taxon>Mucoromycotina</taxon>
        <taxon>Mucoromycetes</taxon>
        <taxon>Mucorales</taxon>
        <taxon>Mucorineae</taxon>
        <taxon>Choanephoraceae</taxon>
        <taxon>Choanephoroideae</taxon>
        <taxon>Choanephora</taxon>
    </lineage>
</organism>
<evidence type="ECO:0000313" key="2">
    <source>
        <dbReference type="EMBL" id="OBZ81253.1"/>
    </source>
</evidence>
<dbReference type="OrthoDB" id="2246723at2759"/>
<gene>
    <name evidence="2" type="ORF">A0J61_10698</name>
</gene>
<dbReference type="AlphaFoldDB" id="A0A1C7MWS6"/>
<dbReference type="Proteomes" id="UP000093000">
    <property type="component" value="Unassembled WGS sequence"/>
</dbReference>
<comment type="caution">
    <text evidence="2">The sequence shown here is derived from an EMBL/GenBank/DDBJ whole genome shotgun (WGS) entry which is preliminary data.</text>
</comment>
<accession>A0A1C7MWS6</accession>
<protein>
    <submittedName>
        <fullName evidence="2">Uncharacterized protein</fullName>
    </submittedName>
</protein>
<keyword evidence="3" id="KW-1185">Reference proteome</keyword>